<reference evidence="14 15" key="1">
    <citation type="submission" date="2016-01" db="EMBL/GenBank/DDBJ databases">
        <authorList>
            <person name="Manzoor S."/>
        </authorList>
    </citation>
    <scope>NUCLEOTIDE SEQUENCE [LARGE SCALE GENOMIC DNA]</scope>
    <source>
        <strain evidence="14">Methanoculleus sp MAB1</strain>
    </source>
</reference>
<evidence type="ECO:0000256" key="10">
    <source>
        <dbReference type="ARBA" id="ARBA00038276"/>
    </source>
</evidence>
<dbReference type="Gene3D" id="3.30.460.10">
    <property type="entry name" value="Beta Polymerase, domain 2"/>
    <property type="match status" value="1"/>
</dbReference>
<keyword evidence="3" id="KW-0808">Transferase</keyword>
<dbReference type="KEGG" id="mema:MMAB1_1052"/>
<evidence type="ECO:0000256" key="12">
    <source>
        <dbReference type="ARBA" id="ARBA00048696"/>
    </source>
</evidence>
<keyword evidence="7" id="KW-0067">ATP-binding</keyword>
<evidence type="ECO:0000256" key="2">
    <source>
        <dbReference type="ARBA" id="ARBA00022649"/>
    </source>
</evidence>
<keyword evidence="2" id="KW-1277">Toxin-antitoxin system</keyword>
<dbReference type="Proteomes" id="UP000069850">
    <property type="component" value="Chromosome 1"/>
</dbReference>
<comment type="cofactor">
    <cofactor evidence="1">
        <name>Mg(2+)</name>
        <dbReference type="ChEBI" id="CHEBI:18420"/>
    </cofactor>
</comment>
<dbReference type="GO" id="GO:0070733">
    <property type="term" value="F:AMPylase activity"/>
    <property type="evidence" value="ECO:0007669"/>
    <property type="project" value="UniProtKB-EC"/>
</dbReference>
<evidence type="ECO:0000256" key="1">
    <source>
        <dbReference type="ARBA" id="ARBA00001946"/>
    </source>
</evidence>
<dbReference type="Pfam" id="PF01909">
    <property type="entry name" value="NTP_transf_2"/>
    <property type="match status" value="1"/>
</dbReference>
<organism evidence="14 15">
    <name type="scientific">Methanoculleus bourgensis</name>
    <dbReference type="NCBI Taxonomy" id="83986"/>
    <lineage>
        <taxon>Archaea</taxon>
        <taxon>Methanobacteriati</taxon>
        <taxon>Methanobacteriota</taxon>
        <taxon>Stenosarchaea group</taxon>
        <taxon>Methanomicrobia</taxon>
        <taxon>Methanomicrobiales</taxon>
        <taxon>Methanomicrobiaceae</taxon>
        <taxon>Methanoculleus</taxon>
    </lineage>
</organism>
<dbReference type="InterPro" id="IPR043519">
    <property type="entry name" value="NT_sf"/>
</dbReference>
<comment type="similarity">
    <text evidence="10">Belongs to the MntA antitoxin family.</text>
</comment>
<evidence type="ECO:0000313" key="15">
    <source>
        <dbReference type="Proteomes" id="UP000069850"/>
    </source>
</evidence>
<gene>
    <name evidence="14" type="ORF">MMAB1_1052</name>
</gene>
<dbReference type="PANTHER" id="PTHR33571:SF14">
    <property type="entry name" value="PROTEIN ADENYLYLTRANSFERASE MJ0435-RELATED"/>
    <property type="match status" value="1"/>
</dbReference>
<accession>A0A0X3BJC0</accession>
<keyword evidence="5" id="KW-0479">Metal-binding</keyword>
<evidence type="ECO:0000256" key="8">
    <source>
        <dbReference type="ARBA" id="ARBA00022842"/>
    </source>
</evidence>
<dbReference type="GO" id="GO:0005524">
    <property type="term" value="F:ATP binding"/>
    <property type="evidence" value="ECO:0007669"/>
    <property type="project" value="UniProtKB-KW"/>
</dbReference>
<dbReference type="EMBL" id="LT158599">
    <property type="protein sequence ID" value="CVK32266.1"/>
    <property type="molecule type" value="Genomic_DNA"/>
</dbReference>
<evidence type="ECO:0000256" key="5">
    <source>
        <dbReference type="ARBA" id="ARBA00022723"/>
    </source>
</evidence>
<evidence type="ECO:0000259" key="13">
    <source>
        <dbReference type="Pfam" id="PF01909"/>
    </source>
</evidence>
<evidence type="ECO:0000256" key="3">
    <source>
        <dbReference type="ARBA" id="ARBA00022679"/>
    </source>
</evidence>
<evidence type="ECO:0000256" key="11">
    <source>
        <dbReference type="ARBA" id="ARBA00047518"/>
    </source>
</evidence>
<name>A0A0X3BJC0_9EURY</name>
<evidence type="ECO:0000256" key="7">
    <source>
        <dbReference type="ARBA" id="ARBA00022840"/>
    </source>
</evidence>
<dbReference type="GO" id="GO:0046872">
    <property type="term" value="F:metal ion binding"/>
    <property type="evidence" value="ECO:0007669"/>
    <property type="project" value="UniProtKB-KW"/>
</dbReference>
<keyword evidence="6" id="KW-0547">Nucleotide-binding</keyword>
<evidence type="ECO:0000313" key="14">
    <source>
        <dbReference type="EMBL" id="CVK32266.1"/>
    </source>
</evidence>
<comment type="catalytic activity">
    <reaction evidence="12">
        <text>L-tyrosyl-[protein] + ATP = O-(5'-adenylyl)-L-tyrosyl-[protein] + diphosphate</text>
        <dbReference type="Rhea" id="RHEA:54288"/>
        <dbReference type="Rhea" id="RHEA-COMP:10136"/>
        <dbReference type="Rhea" id="RHEA-COMP:13846"/>
        <dbReference type="ChEBI" id="CHEBI:30616"/>
        <dbReference type="ChEBI" id="CHEBI:33019"/>
        <dbReference type="ChEBI" id="CHEBI:46858"/>
        <dbReference type="ChEBI" id="CHEBI:83624"/>
        <dbReference type="EC" id="2.7.7.108"/>
    </reaction>
</comment>
<proteinExistence type="inferred from homology"/>
<protein>
    <recommendedName>
        <fullName evidence="9">protein adenylyltransferase</fullName>
        <ecNumber evidence="9">2.7.7.108</ecNumber>
    </recommendedName>
</protein>
<keyword evidence="4" id="KW-0548">Nucleotidyltransferase</keyword>
<dbReference type="InterPro" id="IPR052038">
    <property type="entry name" value="Type-VII_TA_antitoxin"/>
</dbReference>
<dbReference type="AlphaFoldDB" id="A0A0X3BJC0"/>
<dbReference type="EC" id="2.7.7.108" evidence="9"/>
<dbReference type="PANTHER" id="PTHR33571">
    <property type="entry name" value="SSL8005 PROTEIN"/>
    <property type="match status" value="1"/>
</dbReference>
<keyword evidence="8" id="KW-0460">Magnesium</keyword>
<sequence>MKRAASCIPSSIWPDDDQGDRFLATLGPKQLLTFPDKTPVSMQSREEIFATLQRLKGGIAARFSVSRIGIFGSVARGEQTEASDIDILVEFSRPIGFFTFLELEEFLSRNLGASVDLVTPDALKPVIRERVTAEVAYA</sequence>
<dbReference type="InterPro" id="IPR002934">
    <property type="entry name" value="Polymerase_NTP_transf_dom"/>
</dbReference>
<dbReference type="CDD" id="cd05403">
    <property type="entry name" value="NT_KNTase_like"/>
    <property type="match status" value="1"/>
</dbReference>
<feature type="domain" description="Polymerase nucleotidyl transferase" evidence="13">
    <location>
        <begin position="53"/>
        <end position="132"/>
    </location>
</feature>
<evidence type="ECO:0000256" key="9">
    <source>
        <dbReference type="ARBA" id="ARBA00034531"/>
    </source>
</evidence>
<evidence type="ECO:0000256" key="4">
    <source>
        <dbReference type="ARBA" id="ARBA00022695"/>
    </source>
</evidence>
<comment type="catalytic activity">
    <reaction evidence="11">
        <text>O-(5'-adenylyl)-L-tyrosyl-[protein] + ATP = O-[5'-(adenylyl-(5'-&gt;3')-adenylyl)]-L-tyrosyl-[protein] + diphosphate</text>
        <dbReference type="Rhea" id="RHEA:66528"/>
        <dbReference type="Rhea" id="RHEA-COMP:13846"/>
        <dbReference type="Rhea" id="RHEA-COMP:17046"/>
        <dbReference type="ChEBI" id="CHEBI:30616"/>
        <dbReference type="ChEBI" id="CHEBI:33019"/>
        <dbReference type="ChEBI" id="CHEBI:83624"/>
        <dbReference type="ChEBI" id="CHEBI:167160"/>
    </reaction>
</comment>
<evidence type="ECO:0000256" key="6">
    <source>
        <dbReference type="ARBA" id="ARBA00022741"/>
    </source>
</evidence>
<dbReference type="SUPFAM" id="SSF81301">
    <property type="entry name" value="Nucleotidyltransferase"/>
    <property type="match status" value="1"/>
</dbReference>